<name>A0A369QRR8_9BACT</name>
<evidence type="ECO:0000256" key="1">
    <source>
        <dbReference type="SAM" id="MobiDB-lite"/>
    </source>
</evidence>
<dbReference type="AlphaFoldDB" id="A0A369QRR8"/>
<dbReference type="PANTHER" id="PTHR42754:SF1">
    <property type="entry name" value="LIPOPROTEIN"/>
    <property type="match status" value="1"/>
</dbReference>
<gene>
    <name evidence="2" type="ORF">AHMF7616_03500</name>
</gene>
<reference evidence="2 3" key="1">
    <citation type="submission" date="2018-04" db="EMBL/GenBank/DDBJ databases">
        <title>Adhaeribacter sp. HMF7616 genome sequencing and assembly.</title>
        <authorList>
            <person name="Kang H."/>
            <person name="Kang J."/>
            <person name="Cha I."/>
            <person name="Kim H."/>
            <person name="Joh K."/>
        </authorList>
    </citation>
    <scope>NUCLEOTIDE SEQUENCE [LARGE SCALE GENOMIC DNA]</scope>
    <source>
        <strain evidence="2 3">HMF7616</strain>
    </source>
</reference>
<evidence type="ECO:0000313" key="3">
    <source>
        <dbReference type="Proteomes" id="UP000253919"/>
    </source>
</evidence>
<organism evidence="2 3">
    <name type="scientific">Adhaeribacter pallidiroseus</name>
    <dbReference type="NCBI Taxonomy" id="2072847"/>
    <lineage>
        <taxon>Bacteria</taxon>
        <taxon>Pseudomonadati</taxon>
        <taxon>Bacteroidota</taxon>
        <taxon>Cytophagia</taxon>
        <taxon>Cytophagales</taxon>
        <taxon>Hymenobacteraceae</taxon>
        <taxon>Adhaeribacter</taxon>
    </lineage>
</organism>
<proteinExistence type="predicted"/>
<accession>A0A369QRR8</accession>
<dbReference type="SUPFAM" id="SSF50998">
    <property type="entry name" value="Quinoprotein alcohol dehydrogenase-like"/>
    <property type="match status" value="1"/>
</dbReference>
<sequence>MKQTQDGGYILGGSSSSGKGGYKSESNRGTNGYSLDYWVVKTDSTYKKAQTITFDPIPDQIISETPLTLTAKASSGLPITYTLGGFPETGATLINNRLIFKNPGGIWVTASQAGNAEYGPAVRVFQFFKVIAPVTKNWDRTLGGNKEDRLSTSLATPDGGYLLGGSSISDQSNDKSQTNTGGQDFWVVKTDSLGQKVWDKTYGGLANEELKALVATPDGGYLLAGTTFAGTLDDLNLTRRPTADYWVVKITTDGTQLWEKTFGGSLGDALAAVTATPDGGFLLGGTSVSGTSRDKTEASRDLSPAKDYTYQGDYWLVKINSQGQKLWDITLGGPAADNLSEILATPDGNYLLAGYSNSSTGGDKTAPNASTASSGNQDFWILKINAQGQKIWDKGFGDTALDYYVPTIIATTDGNYLLGGRATTGKKSYQSVFKLDPQGNKIWQQQYDFGGGVWNNLRSRLAMINTPDGRYLLAGSSNPYATFTQYRLQKIDANGIELWGKQFGSDNSYLDSYVADLKITPDGGYLLSGWSNSDSTEDKSAASKGGFDYWVIKLKDLEPPVLAAWDYRYGSAAADNFTTVIKTNDGGYLAGGYSAGSVGGDKTQFGQGSTDFWIVKTNAAGKKLWDKRYGGTGHDYLNRLIATKDGGYLLGGSSFSGNSGDKTQGSRGDRDYWVVKIDAAGNKQWDKRFGGSGSDELKKVMQLTTGEYVLGGYSNSPVSGDKTQTSQGGTDYWLVKISSTGDKIWDKRYGGALNETLSGFVQTWDGGFLLGGSSLSGVGGDKTQASQGESDFWLVQIDKNGTKRWDKRFGGSGQDQVFAVGQVENDFFISGQSNSPANGDKTQTSQGGQDFWLVKVSATGGKLWDKRYGGDKDDELRAAIQQPQGGFVLAGTSYSGVSGDKTQASQGNSDYWLVQVDANGHLQKDFRYGGTGAEDLRTVLPTTDGGYLLGGRSDSGISGDRNQSNQGLTDYWLVKVAPDSSSTGIIASRAATVFDPVVAPEQTSILAHPNPFGEQVVIRFILAQTQLVSLQAYDSQGRPVATIYQGQITANKTTEQTWQPAPTLANGVYLLRLQTQSKVMYHKVLLSR</sequence>
<evidence type="ECO:0008006" key="4">
    <source>
        <dbReference type="Google" id="ProtNLM"/>
    </source>
</evidence>
<dbReference type="RefSeq" id="WP_115373969.1">
    <property type="nucleotide sequence ID" value="NZ_QASA01000001.1"/>
</dbReference>
<dbReference type="InterPro" id="IPR026444">
    <property type="entry name" value="Secre_tail"/>
</dbReference>
<dbReference type="PANTHER" id="PTHR42754">
    <property type="entry name" value="ENDOGLUCANASE"/>
    <property type="match status" value="1"/>
</dbReference>
<feature type="region of interest" description="Disordered" evidence="1">
    <location>
        <begin position="1"/>
        <end position="26"/>
    </location>
</feature>
<comment type="caution">
    <text evidence="2">The sequence shown here is derived from an EMBL/GenBank/DDBJ whole genome shotgun (WGS) entry which is preliminary data.</text>
</comment>
<dbReference type="OrthoDB" id="9779968at2"/>
<keyword evidence="3" id="KW-1185">Reference proteome</keyword>
<dbReference type="EMBL" id="QASA01000001">
    <property type="protein sequence ID" value="RDC64878.1"/>
    <property type="molecule type" value="Genomic_DNA"/>
</dbReference>
<dbReference type="InterPro" id="IPR011047">
    <property type="entry name" value="Quinoprotein_ADH-like_sf"/>
</dbReference>
<protein>
    <recommendedName>
        <fullName evidence="4">Secretion system C-terminal sorting domain-containing protein</fullName>
    </recommendedName>
</protein>
<evidence type="ECO:0000313" key="2">
    <source>
        <dbReference type="EMBL" id="RDC64878.1"/>
    </source>
</evidence>
<dbReference type="NCBIfam" id="TIGR04183">
    <property type="entry name" value="Por_Secre_tail"/>
    <property type="match status" value="1"/>
</dbReference>
<dbReference type="Proteomes" id="UP000253919">
    <property type="component" value="Unassembled WGS sequence"/>
</dbReference>